<dbReference type="PANTHER" id="PTHR37311">
    <property type="entry name" value="2-PHOSPHOSULFOLACTATE PHOSPHATASE-RELATED"/>
    <property type="match status" value="1"/>
</dbReference>
<comment type="cofactor">
    <cofactor evidence="1">
        <name>Mg(2+)</name>
        <dbReference type="ChEBI" id="CHEBI:18420"/>
    </cofactor>
</comment>
<evidence type="ECO:0000313" key="8">
    <source>
        <dbReference type="EMBL" id="MBA4544360.1"/>
    </source>
</evidence>
<dbReference type="GO" id="GO:0000287">
    <property type="term" value="F:magnesium ion binding"/>
    <property type="evidence" value="ECO:0007669"/>
    <property type="project" value="InterPro"/>
</dbReference>
<protein>
    <recommendedName>
        <fullName evidence="4">Probable 2-phosphosulfolactate phosphatase</fullName>
        <ecNumber evidence="3">3.1.3.71</ecNumber>
    </recommendedName>
</protein>
<name>A0A7W1XCY8_9BACL</name>
<proteinExistence type="inferred from homology"/>
<dbReference type="SUPFAM" id="SSF142823">
    <property type="entry name" value="ComB-like"/>
    <property type="match status" value="1"/>
</dbReference>
<dbReference type="EC" id="3.1.3.71" evidence="3"/>
<sequence length="213" mass="23567">MLFATSAVVSALSYGAREVIPVCDEWEARRVAEGKETYLLAGENQGKFIDGFLSPFPNDWKEKLREKTIVLSTTNGTVAVRKASQASTVYIGALLNSCFIAKYLTTNHRHQEIVILCSGSGGRFSLEDFYGAGCLIHYLLRFDETWQSSDAARSALLLYQHHPDPLALLSLSRVGKGMIRHGYGREVAFAAQQNLFPLIPRLDQGVIRPLAFG</sequence>
<evidence type="ECO:0000256" key="4">
    <source>
        <dbReference type="ARBA" id="ARBA00021948"/>
    </source>
</evidence>
<evidence type="ECO:0000256" key="7">
    <source>
        <dbReference type="ARBA" id="ARBA00033711"/>
    </source>
</evidence>
<accession>A0A7W1XCY8</accession>
<dbReference type="GO" id="GO:0050545">
    <property type="term" value="F:sulfopyruvate decarboxylase activity"/>
    <property type="evidence" value="ECO:0007669"/>
    <property type="project" value="TreeGrafter"/>
</dbReference>
<dbReference type="OrthoDB" id="4913at2"/>
<keyword evidence="9" id="KW-1185">Reference proteome</keyword>
<dbReference type="Gene3D" id="3.90.1560.10">
    <property type="entry name" value="ComB-like"/>
    <property type="match status" value="1"/>
</dbReference>
<dbReference type="GO" id="GO:0050532">
    <property type="term" value="F:2-phosphosulfolactate phosphatase activity"/>
    <property type="evidence" value="ECO:0007669"/>
    <property type="project" value="UniProtKB-EC"/>
</dbReference>
<evidence type="ECO:0000256" key="1">
    <source>
        <dbReference type="ARBA" id="ARBA00001946"/>
    </source>
</evidence>
<dbReference type="Proteomes" id="UP000530514">
    <property type="component" value="Unassembled WGS sequence"/>
</dbReference>
<dbReference type="PANTHER" id="PTHR37311:SF1">
    <property type="entry name" value="2-PHOSPHOSULFOLACTATE PHOSPHATASE-RELATED"/>
    <property type="match status" value="1"/>
</dbReference>
<comment type="caution">
    <text evidence="8">The sequence shown here is derived from an EMBL/GenBank/DDBJ whole genome shotgun (WGS) entry which is preliminary data.</text>
</comment>
<dbReference type="RefSeq" id="WP_081943977.1">
    <property type="nucleotide sequence ID" value="NZ_JACEIP010000036.1"/>
</dbReference>
<reference evidence="8 9" key="1">
    <citation type="submission" date="2020-07" db="EMBL/GenBank/DDBJ databases">
        <authorList>
            <person name="Feng H."/>
        </authorList>
    </citation>
    <scope>NUCLEOTIDE SEQUENCE [LARGE SCALE GENOMIC DNA]</scope>
    <source>
        <strain evidence="9">s-11</strain>
    </source>
</reference>
<evidence type="ECO:0000256" key="6">
    <source>
        <dbReference type="ARBA" id="ARBA00022842"/>
    </source>
</evidence>
<dbReference type="Pfam" id="PF04029">
    <property type="entry name" value="2-ph_phosp"/>
    <property type="match status" value="1"/>
</dbReference>
<dbReference type="AlphaFoldDB" id="A0A7W1XCY8"/>
<dbReference type="InterPro" id="IPR005238">
    <property type="entry name" value="ComB-like"/>
</dbReference>
<comment type="catalytic activity">
    <reaction evidence="7">
        <text>(2R)-O-phospho-3-sulfolactate + H2O = (2R)-3-sulfolactate + phosphate</text>
        <dbReference type="Rhea" id="RHEA:23416"/>
        <dbReference type="ChEBI" id="CHEBI:15377"/>
        <dbReference type="ChEBI" id="CHEBI:15597"/>
        <dbReference type="ChEBI" id="CHEBI:43474"/>
        <dbReference type="ChEBI" id="CHEBI:58738"/>
        <dbReference type="EC" id="3.1.3.71"/>
    </reaction>
</comment>
<evidence type="ECO:0000256" key="2">
    <source>
        <dbReference type="ARBA" id="ARBA00009997"/>
    </source>
</evidence>
<organism evidence="8 9">
    <name type="scientific">Thermoactinomyces daqus</name>
    <dbReference type="NCBI Taxonomy" id="1329516"/>
    <lineage>
        <taxon>Bacteria</taxon>
        <taxon>Bacillati</taxon>
        <taxon>Bacillota</taxon>
        <taxon>Bacilli</taxon>
        <taxon>Bacillales</taxon>
        <taxon>Thermoactinomycetaceae</taxon>
        <taxon>Thermoactinomyces</taxon>
    </lineage>
</organism>
<keyword evidence="6" id="KW-0460">Magnesium</keyword>
<gene>
    <name evidence="8" type="ORF">H1164_16050</name>
</gene>
<keyword evidence="5" id="KW-0378">Hydrolase</keyword>
<evidence type="ECO:0000256" key="5">
    <source>
        <dbReference type="ARBA" id="ARBA00022801"/>
    </source>
</evidence>
<dbReference type="EMBL" id="JACEIP010000036">
    <property type="protein sequence ID" value="MBA4544360.1"/>
    <property type="molecule type" value="Genomic_DNA"/>
</dbReference>
<comment type="similarity">
    <text evidence="2">Belongs to the ComB family.</text>
</comment>
<dbReference type="InterPro" id="IPR036702">
    <property type="entry name" value="ComB-like_sf"/>
</dbReference>
<evidence type="ECO:0000313" key="9">
    <source>
        <dbReference type="Proteomes" id="UP000530514"/>
    </source>
</evidence>
<evidence type="ECO:0000256" key="3">
    <source>
        <dbReference type="ARBA" id="ARBA00012953"/>
    </source>
</evidence>